<dbReference type="InterPro" id="IPR024660">
    <property type="entry name" value="UCS_central_dom"/>
</dbReference>
<feature type="domain" description="UNC-45/Cro1/She4 central" evidence="5">
    <location>
        <begin position="219"/>
        <end position="370"/>
    </location>
</feature>
<sequence>MTGTEEVKRAESLAHLATESLKAGKLPEAARTLRQATAIAPENTQVKAAWVALKEEEGKSPLLEICRTWVASKDEQEGERALKLVKDPNLSSLIAEQAMTILMDFKGEDDILDQVTGELLQYQSAQSVLAGCLQRHPTETYYQFFERGDDSMDGLLRVLFNRIAWPSDAAFIKGHRDCFMLSLAMMMEEALDHPERAMKAIARLLSVHAADLKGIVDADGFEVILSSLDIRLPSSLRSQATLAIVKLLELAPDTAQSLISKYVTSRVQKATADGLIKAFSAAASIFPITSSVAATLFLTEGFLSNLVPMVQSKKSAKLEQASLELISAACVDKTCRQAINRNCREWLEDIVAASVDKNRTNLAALILLKLGEEPPSEGPQIIGPPKIDQDDLLSRFKDMVLSPDISGKQDSVEGLAYASLQPKVREELASDKKFLLRLIETMGNPDAPKPVMFGGLTIFVNLTTYLPIQSEEEKRMAQLKAYANTRKPTEPDPLENEDHVTVRCKKVLDAGIVPLLVACSKRASPSVLSQMLQILLSLSKTKTHRGLMAQQGAVKLLLQIWDHIHAEEHPHASSYTPFANRAAAQALARILITINPHHVFSTASAVPSTSAIRPLVFLLSPDEEAKASHWQLHAFESLLALTNLASMDNETRDTIIRLAWDKVMDDLVLSQNTLVRRAAVELVCNLVNSVRAVEQLASGTPRAKNRLHILLLMTDVEDEQTRSAAGGALAMLLGWDLAVQEVLKQEGGVELLLGMCKDENEDIKHRGVVCIQSVVGTDGDIGKQGREAVKTKGGVEVLKGLLKSSMRPEVVQAGAETLKVLLSS</sequence>
<organism evidence="6 7">
    <name type="scientific">Delitschia confertaspora ATCC 74209</name>
    <dbReference type="NCBI Taxonomy" id="1513339"/>
    <lineage>
        <taxon>Eukaryota</taxon>
        <taxon>Fungi</taxon>
        <taxon>Dikarya</taxon>
        <taxon>Ascomycota</taxon>
        <taxon>Pezizomycotina</taxon>
        <taxon>Dothideomycetes</taxon>
        <taxon>Pleosporomycetidae</taxon>
        <taxon>Pleosporales</taxon>
        <taxon>Delitschiaceae</taxon>
        <taxon>Delitschia</taxon>
    </lineage>
</organism>
<feature type="repeat" description="TPR" evidence="4">
    <location>
        <begin position="10"/>
        <end position="43"/>
    </location>
</feature>
<evidence type="ECO:0000259" key="5">
    <source>
        <dbReference type="Pfam" id="PF11701"/>
    </source>
</evidence>
<evidence type="ECO:0000256" key="1">
    <source>
        <dbReference type="ARBA" id="ARBA00004496"/>
    </source>
</evidence>
<dbReference type="PROSITE" id="PS50005">
    <property type="entry name" value="TPR"/>
    <property type="match status" value="1"/>
</dbReference>
<reference evidence="6" key="1">
    <citation type="journal article" date="2020" name="Stud. Mycol.">
        <title>101 Dothideomycetes genomes: a test case for predicting lifestyles and emergence of pathogens.</title>
        <authorList>
            <person name="Haridas S."/>
            <person name="Albert R."/>
            <person name="Binder M."/>
            <person name="Bloem J."/>
            <person name="Labutti K."/>
            <person name="Salamov A."/>
            <person name="Andreopoulos B."/>
            <person name="Baker S."/>
            <person name="Barry K."/>
            <person name="Bills G."/>
            <person name="Bluhm B."/>
            <person name="Cannon C."/>
            <person name="Castanera R."/>
            <person name="Culley D."/>
            <person name="Daum C."/>
            <person name="Ezra D."/>
            <person name="Gonzalez J."/>
            <person name="Henrissat B."/>
            <person name="Kuo A."/>
            <person name="Liang C."/>
            <person name="Lipzen A."/>
            <person name="Lutzoni F."/>
            <person name="Magnuson J."/>
            <person name="Mondo S."/>
            <person name="Nolan M."/>
            <person name="Ohm R."/>
            <person name="Pangilinan J."/>
            <person name="Park H.-J."/>
            <person name="Ramirez L."/>
            <person name="Alfaro M."/>
            <person name="Sun H."/>
            <person name="Tritt A."/>
            <person name="Yoshinaga Y."/>
            <person name="Zwiers L.-H."/>
            <person name="Turgeon B."/>
            <person name="Goodwin S."/>
            <person name="Spatafora J."/>
            <person name="Crous P."/>
            <person name="Grigoriev I."/>
        </authorList>
    </citation>
    <scope>NUCLEOTIDE SEQUENCE</scope>
    <source>
        <strain evidence="6">ATCC 74209</strain>
    </source>
</reference>
<evidence type="ECO:0000256" key="4">
    <source>
        <dbReference type="PROSITE-ProRule" id="PRU00339"/>
    </source>
</evidence>
<keyword evidence="4" id="KW-0802">TPR repeat</keyword>
<name>A0A9P4MQJ3_9PLEO</name>
<evidence type="ECO:0000256" key="3">
    <source>
        <dbReference type="ARBA" id="ARBA00023186"/>
    </source>
</evidence>
<dbReference type="AlphaFoldDB" id="A0A9P4MQJ3"/>
<dbReference type="Gene3D" id="1.25.10.10">
    <property type="entry name" value="Leucine-rich Repeat Variant"/>
    <property type="match status" value="1"/>
</dbReference>
<dbReference type="Pfam" id="PF11701">
    <property type="entry name" value="UNC45-central"/>
    <property type="match status" value="1"/>
</dbReference>
<keyword evidence="7" id="KW-1185">Reference proteome</keyword>
<dbReference type="GO" id="GO:0051879">
    <property type="term" value="F:Hsp90 protein binding"/>
    <property type="evidence" value="ECO:0007669"/>
    <property type="project" value="TreeGrafter"/>
</dbReference>
<dbReference type="PANTHER" id="PTHR45994:SF1">
    <property type="entry name" value="FI21225P1"/>
    <property type="match status" value="1"/>
</dbReference>
<dbReference type="SUPFAM" id="SSF48371">
    <property type="entry name" value="ARM repeat"/>
    <property type="match status" value="1"/>
</dbReference>
<dbReference type="Proteomes" id="UP000799536">
    <property type="component" value="Unassembled WGS sequence"/>
</dbReference>
<gene>
    <name evidence="6" type="ORF">GQ43DRAFT_117675</name>
</gene>
<keyword evidence="2" id="KW-0963">Cytoplasm</keyword>
<evidence type="ECO:0000313" key="6">
    <source>
        <dbReference type="EMBL" id="KAF2199416.1"/>
    </source>
</evidence>
<comment type="subcellular location">
    <subcellularLocation>
        <location evidence="1">Cytoplasm</location>
    </subcellularLocation>
</comment>
<dbReference type="GO" id="GO:0005737">
    <property type="term" value="C:cytoplasm"/>
    <property type="evidence" value="ECO:0007669"/>
    <property type="project" value="UniProtKB-SubCell"/>
</dbReference>
<dbReference type="EMBL" id="ML994077">
    <property type="protein sequence ID" value="KAF2199416.1"/>
    <property type="molecule type" value="Genomic_DNA"/>
</dbReference>
<comment type="caution">
    <text evidence="6">The sequence shown here is derived from an EMBL/GenBank/DDBJ whole genome shotgun (WGS) entry which is preliminary data.</text>
</comment>
<dbReference type="OrthoDB" id="5574718at2759"/>
<accession>A0A9P4MQJ3</accession>
<evidence type="ECO:0000313" key="7">
    <source>
        <dbReference type="Proteomes" id="UP000799536"/>
    </source>
</evidence>
<dbReference type="InterPro" id="IPR016024">
    <property type="entry name" value="ARM-type_fold"/>
</dbReference>
<evidence type="ECO:0000256" key="2">
    <source>
        <dbReference type="ARBA" id="ARBA00022490"/>
    </source>
</evidence>
<dbReference type="InterPro" id="IPR019734">
    <property type="entry name" value="TPR_rpt"/>
</dbReference>
<protein>
    <submittedName>
        <fullName evidence="6">CRO1 protein</fullName>
    </submittedName>
</protein>
<dbReference type="Gene3D" id="1.25.10.100">
    <property type="match status" value="1"/>
</dbReference>
<dbReference type="InterPro" id="IPR011989">
    <property type="entry name" value="ARM-like"/>
</dbReference>
<proteinExistence type="predicted"/>
<keyword evidence="3" id="KW-0143">Chaperone</keyword>
<dbReference type="PANTHER" id="PTHR45994">
    <property type="entry name" value="FI21225P1"/>
    <property type="match status" value="1"/>
</dbReference>